<accession>A0ABR6PMZ9</accession>
<feature type="chain" id="PRO_5047326778" description="YXWGXW repeat-containing protein" evidence="2">
    <location>
        <begin position="24"/>
        <end position="265"/>
    </location>
</feature>
<evidence type="ECO:0008006" key="5">
    <source>
        <dbReference type="Google" id="ProtNLM"/>
    </source>
</evidence>
<name>A0ABR6PMZ9_9SPHI</name>
<evidence type="ECO:0000313" key="3">
    <source>
        <dbReference type="EMBL" id="MBB6111142.1"/>
    </source>
</evidence>
<feature type="region of interest" description="Disordered" evidence="1">
    <location>
        <begin position="170"/>
        <end position="265"/>
    </location>
</feature>
<feature type="compositionally biased region" description="Basic and acidic residues" evidence="1">
    <location>
        <begin position="201"/>
        <end position="210"/>
    </location>
</feature>
<dbReference type="RefSeq" id="WP_076375258.1">
    <property type="nucleotide sequence ID" value="NZ_FTMG01000010.1"/>
</dbReference>
<evidence type="ECO:0000313" key="4">
    <source>
        <dbReference type="Proteomes" id="UP000541583"/>
    </source>
</evidence>
<protein>
    <recommendedName>
        <fullName evidence="5">YXWGXW repeat-containing protein</fullName>
    </recommendedName>
</protein>
<evidence type="ECO:0000256" key="1">
    <source>
        <dbReference type="SAM" id="MobiDB-lite"/>
    </source>
</evidence>
<keyword evidence="2" id="KW-0732">Signal</keyword>
<organism evidence="3 4">
    <name type="scientific">Mucilaginibacter lappiensis</name>
    <dbReference type="NCBI Taxonomy" id="354630"/>
    <lineage>
        <taxon>Bacteria</taxon>
        <taxon>Pseudomonadati</taxon>
        <taxon>Bacteroidota</taxon>
        <taxon>Sphingobacteriia</taxon>
        <taxon>Sphingobacteriales</taxon>
        <taxon>Sphingobacteriaceae</taxon>
        <taxon>Mucilaginibacter</taxon>
    </lineage>
</organism>
<proteinExistence type="predicted"/>
<comment type="caution">
    <text evidence="3">The sequence shown here is derived from an EMBL/GenBank/DDBJ whole genome shotgun (WGS) entry which is preliminary data.</text>
</comment>
<evidence type="ECO:0000256" key="2">
    <source>
        <dbReference type="SAM" id="SignalP"/>
    </source>
</evidence>
<feature type="compositionally biased region" description="Basic and acidic residues" evidence="1">
    <location>
        <begin position="223"/>
        <end position="232"/>
    </location>
</feature>
<dbReference type="Proteomes" id="UP000541583">
    <property type="component" value="Unassembled WGS sequence"/>
</dbReference>
<dbReference type="EMBL" id="JACHCB010000010">
    <property type="protein sequence ID" value="MBB6111142.1"/>
    <property type="molecule type" value="Genomic_DNA"/>
</dbReference>
<feature type="signal peptide" evidence="2">
    <location>
        <begin position="1"/>
        <end position="23"/>
    </location>
</feature>
<reference evidence="3 4" key="1">
    <citation type="submission" date="2020-08" db="EMBL/GenBank/DDBJ databases">
        <title>Genomic Encyclopedia of Type Strains, Phase IV (KMG-V): Genome sequencing to study the core and pangenomes of soil and plant-associated prokaryotes.</title>
        <authorList>
            <person name="Whitman W."/>
        </authorList>
    </citation>
    <scope>NUCLEOTIDE SEQUENCE [LARGE SCALE GENOMIC DNA]</scope>
    <source>
        <strain evidence="3 4">ANJLi2</strain>
    </source>
</reference>
<feature type="compositionally biased region" description="Basic and acidic residues" evidence="1">
    <location>
        <begin position="179"/>
        <end position="188"/>
    </location>
</feature>
<sequence length="265" mass="30985">MKKLIILSAIAASGLFYTKTANAQISIHLGFNIPVRQPEPVVVQETPVYDDDNVPADYNDDYYYLPEVEAYYCVPRHCYYYNDGSSWVSAAYLPGAYRNYNWRTAVRYEVRAPRPYMRNDFYRSRWGGYAGDRANWGHRFDNRYTGGYAYSNRDNHGWGRGDYGRGNWGGRSNQYDNRGWNRDNHDRGNWGGNQNQNDNRGWNRDNHDRGNWGGNQNQNDNRGWNRDNHDRGNWGGQRSDNRNNDNRGGNNGQRFAENRGYATRQ</sequence>
<keyword evidence="4" id="KW-1185">Reference proteome</keyword>
<gene>
    <name evidence="3" type="ORF">HDF23_003909</name>
</gene>